<dbReference type="RefSeq" id="WP_175109653.1">
    <property type="nucleotide sequence ID" value="NZ_CADIKF010000005.1"/>
</dbReference>
<name>A0A6J5D7C9_9BURK</name>
<evidence type="ECO:0000256" key="2">
    <source>
        <dbReference type="SAM" id="MobiDB-lite"/>
    </source>
</evidence>
<dbReference type="AlphaFoldDB" id="A0A6J5D7C9"/>
<gene>
    <name evidence="3" type="ORF">LMG29739_00971</name>
</gene>
<keyword evidence="4" id="KW-1185">Reference proteome</keyword>
<organism evidence="3 4">
    <name type="scientific">Paraburkholderia solisilvae</name>
    <dbReference type="NCBI Taxonomy" id="624376"/>
    <lineage>
        <taxon>Bacteria</taxon>
        <taxon>Pseudomonadati</taxon>
        <taxon>Pseudomonadota</taxon>
        <taxon>Betaproteobacteria</taxon>
        <taxon>Burkholderiales</taxon>
        <taxon>Burkholderiaceae</taxon>
        <taxon>Paraburkholderia</taxon>
    </lineage>
</organism>
<evidence type="ECO:0008006" key="5">
    <source>
        <dbReference type="Google" id="ProtNLM"/>
    </source>
</evidence>
<sequence length="516" mass="54416">MKREPLRHFRTISYATLLIFFHAELHAQSLDDQTAQENIATLRQELNERIKELDALKRKLAEEEANFQRLSQALDTRLLESKRGAGEPAGSGTAAPGIAQDAAAGAGSGAAVGNASGGANLANGTNAVSGGGANTSAAAGGAAGAAQGVAPAQNAQNAAPGSNQPASQPSNQPAVQSTAQAAAPSPQQPVGQAPVPDTAPPAVAPIFDQPGVLTPRNKFVLEPSFQFGYSSSDRVALVGYTIIPALLIGLIDVREIKSTVLTAGLAARYGVTNRMEVEVRVPYVYSTNDTVSREVFTGTAQDNVFNSSGHNIGDVEMTVRYQLNEGGPDKFYYVGWLRFKTATGKSPFDVVTDCVTRCIGNTTGTGLPLEQPTGTGFYAIQPGLTWLFPSDPVVFFGNFSYLHSFGRSDLSLTILDGEKDFVGRVQPGDIWGFNIGMGLALNEKSSFSIGYDQSIVLPTKQNGQTVPGSVRVVLGTLLVGYSYRLSPKTTLNFSLGAGLTRDTPDLTLTLRLPITF</sequence>
<dbReference type="Proteomes" id="UP000494329">
    <property type="component" value="Unassembled WGS sequence"/>
</dbReference>
<feature type="region of interest" description="Disordered" evidence="2">
    <location>
        <begin position="151"/>
        <end position="208"/>
    </location>
</feature>
<reference evidence="3 4" key="1">
    <citation type="submission" date="2020-04" db="EMBL/GenBank/DDBJ databases">
        <authorList>
            <person name="De Canck E."/>
        </authorList>
    </citation>
    <scope>NUCLEOTIDE SEQUENCE [LARGE SCALE GENOMIC DNA]</scope>
    <source>
        <strain evidence="3 4">LMG 29739</strain>
    </source>
</reference>
<accession>A0A6J5D7C9</accession>
<protein>
    <recommendedName>
        <fullName evidence="5">Acetate kinase</fullName>
    </recommendedName>
</protein>
<feature type="compositionally biased region" description="Low complexity" evidence="2">
    <location>
        <begin position="151"/>
        <end position="196"/>
    </location>
</feature>
<evidence type="ECO:0000313" key="3">
    <source>
        <dbReference type="EMBL" id="CAB3750178.1"/>
    </source>
</evidence>
<dbReference type="EMBL" id="CADIKF010000005">
    <property type="protein sequence ID" value="CAB3750178.1"/>
    <property type="molecule type" value="Genomic_DNA"/>
</dbReference>
<proteinExistence type="predicted"/>
<evidence type="ECO:0000256" key="1">
    <source>
        <dbReference type="SAM" id="Coils"/>
    </source>
</evidence>
<keyword evidence="1" id="KW-0175">Coiled coil</keyword>
<feature type="coiled-coil region" evidence="1">
    <location>
        <begin position="39"/>
        <end position="73"/>
    </location>
</feature>
<evidence type="ECO:0000313" key="4">
    <source>
        <dbReference type="Proteomes" id="UP000494329"/>
    </source>
</evidence>